<dbReference type="OrthoDB" id="250767at2"/>
<accession>A0A5C5X4J8</accession>
<keyword evidence="2" id="KW-1185">Reference proteome</keyword>
<gene>
    <name evidence="1" type="ORF">KOR42_12710</name>
</gene>
<reference evidence="1 2" key="1">
    <citation type="submission" date="2019-02" db="EMBL/GenBank/DDBJ databases">
        <title>Deep-cultivation of Planctomycetes and their phenomic and genomic characterization uncovers novel biology.</title>
        <authorList>
            <person name="Wiegand S."/>
            <person name="Jogler M."/>
            <person name="Boedeker C."/>
            <person name="Pinto D."/>
            <person name="Vollmers J."/>
            <person name="Rivas-Marin E."/>
            <person name="Kohn T."/>
            <person name="Peeters S.H."/>
            <person name="Heuer A."/>
            <person name="Rast P."/>
            <person name="Oberbeckmann S."/>
            <person name="Bunk B."/>
            <person name="Jeske O."/>
            <person name="Meyerdierks A."/>
            <person name="Storesund J.E."/>
            <person name="Kallscheuer N."/>
            <person name="Luecker S."/>
            <person name="Lage O.M."/>
            <person name="Pohl T."/>
            <person name="Merkel B.J."/>
            <person name="Hornburger P."/>
            <person name="Mueller R.-W."/>
            <person name="Bruemmer F."/>
            <person name="Labrenz M."/>
            <person name="Spormann A.M."/>
            <person name="Op Den Camp H."/>
            <person name="Overmann J."/>
            <person name="Amann R."/>
            <person name="Jetten M.S.M."/>
            <person name="Mascher T."/>
            <person name="Medema M.H."/>
            <person name="Devos D.P."/>
            <person name="Kaster A.-K."/>
            <person name="Ovreas L."/>
            <person name="Rohde M."/>
            <person name="Galperin M.Y."/>
            <person name="Jogler C."/>
        </authorList>
    </citation>
    <scope>NUCLEOTIDE SEQUENCE [LARGE SCALE GENOMIC DNA]</scope>
    <source>
        <strain evidence="1 2">KOR42</strain>
    </source>
</reference>
<sequence length="362" mass="40120">MPSVKKLLAFGVVLSLFWGIHSPDLFAQTPREQTILSIDILLPRNSTDIVRAQEWGRVFEKLGHSVRISRPVGKEEPSIKETTRGSLRVVRLKGAMDRDGLLYFPDVVFKVGESEQLKTWLDELIVYGAQGAPEGKKLWGLNQTQFEQVLKQLSQPVESSTLEKSFEAAIASLPFSKDVPLVVDPQAQKQFGSVQEQIVQQEYSGLTLGTALAGLLNDFGLGFMPLRTPDGTLQLSVRRKQELTNGWPIGWKVDDLTPRNQIAPALFEFVRTGFENRPLTEVLAAIASQTKVPVVVDLPACKEKSIDPSASLVSYPQKQTAWAVVLASVVRQGKLTHSIRQDEAGKPVVLVAPFVPYRLEEK</sequence>
<protein>
    <submittedName>
        <fullName evidence="1">Uncharacterized protein</fullName>
    </submittedName>
</protein>
<evidence type="ECO:0000313" key="1">
    <source>
        <dbReference type="EMBL" id="TWT57904.1"/>
    </source>
</evidence>
<dbReference type="RefSeq" id="WP_146507942.1">
    <property type="nucleotide sequence ID" value="NZ_SIHI01000001.1"/>
</dbReference>
<dbReference type="AlphaFoldDB" id="A0A5C5X4J8"/>
<evidence type="ECO:0000313" key="2">
    <source>
        <dbReference type="Proteomes" id="UP000317243"/>
    </source>
</evidence>
<name>A0A5C5X4J8_9PLAN</name>
<organism evidence="1 2">
    <name type="scientific">Thalassoglobus neptunius</name>
    <dbReference type="NCBI Taxonomy" id="1938619"/>
    <lineage>
        <taxon>Bacteria</taxon>
        <taxon>Pseudomonadati</taxon>
        <taxon>Planctomycetota</taxon>
        <taxon>Planctomycetia</taxon>
        <taxon>Planctomycetales</taxon>
        <taxon>Planctomycetaceae</taxon>
        <taxon>Thalassoglobus</taxon>
    </lineage>
</organism>
<dbReference type="EMBL" id="SIHI01000001">
    <property type="protein sequence ID" value="TWT57904.1"/>
    <property type="molecule type" value="Genomic_DNA"/>
</dbReference>
<dbReference type="Proteomes" id="UP000317243">
    <property type="component" value="Unassembled WGS sequence"/>
</dbReference>
<comment type="caution">
    <text evidence="1">The sequence shown here is derived from an EMBL/GenBank/DDBJ whole genome shotgun (WGS) entry which is preliminary data.</text>
</comment>
<proteinExistence type="predicted"/>